<accession>A0A8I0ZU96</accession>
<dbReference type="Proteomes" id="UP000627573">
    <property type="component" value="Unassembled WGS sequence"/>
</dbReference>
<dbReference type="Gene3D" id="3.40.47.10">
    <property type="match status" value="1"/>
</dbReference>
<feature type="domain" description="Beta-ketoacyl-[acyl-carrier-protein] synthase III C-terminal" evidence="3">
    <location>
        <begin position="238"/>
        <end position="325"/>
    </location>
</feature>
<evidence type="ECO:0008006" key="7">
    <source>
        <dbReference type="Google" id="ProtNLM"/>
    </source>
</evidence>
<dbReference type="InterPro" id="IPR013751">
    <property type="entry name" value="ACP_syn_III_N"/>
</dbReference>
<dbReference type="InterPro" id="IPR013747">
    <property type="entry name" value="ACP_syn_III_C"/>
</dbReference>
<keyword evidence="2" id="KW-0012">Acyltransferase</keyword>
<evidence type="ECO:0000256" key="1">
    <source>
        <dbReference type="ARBA" id="ARBA00022679"/>
    </source>
</evidence>
<protein>
    <recommendedName>
        <fullName evidence="7">3-oxoacyl-ACP synthase</fullName>
    </recommendedName>
</protein>
<proteinExistence type="predicted"/>
<dbReference type="GO" id="GO:0004315">
    <property type="term" value="F:3-oxoacyl-[acyl-carrier-protein] synthase activity"/>
    <property type="evidence" value="ECO:0007669"/>
    <property type="project" value="InterPro"/>
</dbReference>
<sequence>MTTSGAFGRGVALRAVSSYRPGVGVPSDDLAVRMGVGPGWIQRRTRIESRQFSTEDTLQQARMSLAKLIDRSGIDPRTIGLVIFTSSLTSRSIPPIAPELATFAGIEGAGAFDVNAACAGGSYGIELARSAIASGVTDRAVVVAAEHLSPFLNMNDPDTAALFGDGSGAVLLEVSDESEVFPAAWTSDGEAFDYVIQSHTTQQLSEGVREQPRVSMRGGAVYRWAREHVPDLCRSAIARAGVAERDIEVFIPHQANGKIIDVVAKQLGFEDRVQPTTIERIGNTLSASVFQAMESLIGRDDVPVNALALVTGFGAGMTGCAQVLRLPKIL</sequence>
<dbReference type="GO" id="GO:0044550">
    <property type="term" value="P:secondary metabolite biosynthetic process"/>
    <property type="evidence" value="ECO:0007669"/>
    <property type="project" value="TreeGrafter"/>
</dbReference>
<organism evidence="5 6">
    <name type="scientific">Rhodococcus erythropolis</name>
    <name type="common">Arthrobacter picolinophilus</name>
    <dbReference type="NCBI Taxonomy" id="1833"/>
    <lineage>
        <taxon>Bacteria</taxon>
        <taxon>Bacillati</taxon>
        <taxon>Actinomycetota</taxon>
        <taxon>Actinomycetes</taxon>
        <taxon>Mycobacteriales</taxon>
        <taxon>Nocardiaceae</taxon>
        <taxon>Rhodococcus</taxon>
        <taxon>Rhodococcus erythropolis group</taxon>
    </lineage>
</organism>
<comment type="caution">
    <text evidence="5">The sequence shown here is derived from an EMBL/GenBank/DDBJ whole genome shotgun (WGS) entry which is preliminary data.</text>
</comment>
<reference evidence="5 6" key="1">
    <citation type="submission" date="2020-12" db="EMBL/GenBank/DDBJ databases">
        <title>Draft genome sequence of furan degrading bacterial strain FUR100.</title>
        <authorList>
            <person name="Woiski C."/>
        </authorList>
    </citation>
    <scope>NUCLEOTIDE SEQUENCE [LARGE SCALE GENOMIC DNA]</scope>
    <source>
        <strain evidence="5 6">FUR100</strain>
    </source>
</reference>
<keyword evidence="6" id="KW-1185">Reference proteome</keyword>
<dbReference type="AlphaFoldDB" id="A0A8I0ZU96"/>
<dbReference type="Pfam" id="PF08541">
    <property type="entry name" value="ACP_syn_III_C"/>
    <property type="match status" value="1"/>
</dbReference>
<name>A0A8I0ZU96_RHOER</name>
<dbReference type="SUPFAM" id="SSF53901">
    <property type="entry name" value="Thiolase-like"/>
    <property type="match status" value="1"/>
</dbReference>
<evidence type="ECO:0000259" key="4">
    <source>
        <dbReference type="Pfam" id="PF08545"/>
    </source>
</evidence>
<evidence type="ECO:0000313" key="5">
    <source>
        <dbReference type="EMBL" id="MBH5141431.1"/>
    </source>
</evidence>
<evidence type="ECO:0000259" key="3">
    <source>
        <dbReference type="Pfam" id="PF08541"/>
    </source>
</evidence>
<feature type="domain" description="Beta-ketoacyl-[acyl-carrier-protein] synthase III N-terminal" evidence="4">
    <location>
        <begin position="112"/>
        <end position="189"/>
    </location>
</feature>
<evidence type="ECO:0000313" key="6">
    <source>
        <dbReference type="Proteomes" id="UP000627573"/>
    </source>
</evidence>
<dbReference type="GO" id="GO:0006633">
    <property type="term" value="P:fatty acid biosynthetic process"/>
    <property type="evidence" value="ECO:0007669"/>
    <property type="project" value="InterPro"/>
</dbReference>
<keyword evidence="1" id="KW-0808">Transferase</keyword>
<dbReference type="Pfam" id="PF08545">
    <property type="entry name" value="ACP_syn_III"/>
    <property type="match status" value="1"/>
</dbReference>
<dbReference type="InterPro" id="IPR016039">
    <property type="entry name" value="Thiolase-like"/>
</dbReference>
<dbReference type="PANTHER" id="PTHR34069:SF2">
    <property type="entry name" value="BETA-KETOACYL-[ACYL-CARRIER-PROTEIN] SYNTHASE III"/>
    <property type="match status" value="1"/>
</dbReference>
<evidence type="ECO:0000256" key="2">
    <source>
        <dbReference type="ARBA" id="ARBA00023315"/>
    </source>
</evidence>
<dbReference type="PANTHER" id="PTHR34069">
    <property type="entry name" value="3-OXOACYL-[ACYL-CARRIER-PROTEIN] SYNTHASE 3"/>
    <property type="match status" value="1"/>
</dbReference>
<dbReference type="EMBL" id="JAECSB010000014">
    <property type="protein sequence ID" value="MBH5141431.1"/>
    <property type="molecule type" value="Genomic_DNA"/>
</dbReference>
<dbReference type="CDD" id="cd00830">
    <property type="entry name" value="KAS_III"/>
    <property type="match status" value="1"/>
</dbReference>
<gene>
    <name evidence="5" type="ORF">I3517_02220</name>
</gene>
<dbReference type="RefSeq" id="WP_197940468.1">
    <property type="nucleotide sequence ID" value="NZ_JAECSB010000014.1"/>
</dbReference>